<protein>
    <submittedName>
        <fullName evidence="2">Protein CcmA, bactofilin family</fullName>
    </submittedName>
</protein>
<evidence type="ECO:0000313" key="2">
    <source>
        <dbReference type="EMBL" id="SDX93814.1"/>
    </source>
</evidence>
<dbReference type="EMBL" id="FNOY01000013">
    <property type="protein sequence ID" value="SDX93814.1"/>
    <property type="molecule type" value="Genomic_DNA"/>
</dbReference>
<dbReference type="STRING" id="44576.SAMN05421881_10134"/>
<sequence>MFGRKKKALGQIDTLVGANTVITGDIQFSGGLRVDGRVCGNILATGDEPHAMLVLSEQGVIEGKIKVPHLIINGMVKGPVHADQDIELQPNARIIGDIHYKTVKIHEGAAVEGKMIRQESLQTEKLITLMAPPAVEQNKSTENPE</sequence>
<dbReference type="PANTHER" id="PTHR35024">
    <property type="entry name" value="HYPOTHETICAL CYTOSOLIC PROTEIN"/>
    <property type="match status" value="1"/>
</dbReference>
<reference evidence="2 3" key="1">
    <citation type="submission" date="2016-10" db="EMBL/GenBank/DDBJ databases">
        <authorList>
            <person name="de Groot N.N."/>
        </authorList>
    </citation>
    <scope>NUCLEOTIDE SEQUENCE [LARGE SCALE GENOMIC DNA]</scope>
    <source>
        <strain evidence="2 3">Nm1</strain>
    </source>
</reference>
<dbReference type="InterPro" id="IPR007607">
    <property type="entry name" value="BacA/B"/>
</dbReference>
<keyword evidence="3" id="KW-1185">Reference proteome</keyword>
<organism evidence="2 3">
    <name type="scientific">Nitrosomonas halophila</name>
    <dbReference type="NCBI Taxonomy" id="44576"/>
    <lineage>
        <taxon>Bacteria</taxon>
        <taxon>Pseudomonadati</taxon>
        <taxon>Pseudomonadota</taxon>
        <taxon>Betaproteobacteria</taxon>
        <taxon>Nitrosomonadales</taxon>
        <taxon>Nitrosomonadaceae</taxon>
        <taxon>Nitrosomonas</taxon>
    </lineage>
</organism>
<comment type="similarity">
    <text evidence="1">Belongs to the bactofilin family.</text>
</comment>
<accession>A0A1H3FUI4</accession>
<dbReference type="OrthoDB" id="8903691at2"/>
<dbReference type="AlphaFoldDB" id="A0A1H3FUI4"/>
<evidence type="ECO:0000256" key="1">
    <source>
        <dbReference type="ARBA" id="ARBA00044755"/>
    </source>
</evidence>
<proteinExistence type="inferred from homology"/>
<name>A0A1H3FUI4_9PROT</name>
<evidence type="ECO:0000313" key="3">
    <source>
        <dbReference type="Proteomes" id="UP000198640"/>
    </source>
</evidence>
<dbReference type="PANTHER" id="PTHR35024:SF4">
    <property type="entry name" value="POLYMER-FORMING CYTOSKELETAL PROTEIN"/>
    <property type="match status" value="1"/>
</dbReference>
<dbReference type="RefSeq" id="WP_090412664.1">
    <property type="nucleotide sequence ID" value="NZ_FNOY01000013.1"/>
</dbReference>
<dbReference type="Proteomes" id="UP000198640">
    <property type="component" value="Unassembled WGS sequence"/>
</dbReference>
<dbReference type="Pfam" id="PF04519">
    <property type="entry name" value="Bactofilin"/>
    <property type="match status" value="1"/>
</dbReference>
<gene>
    <name evidence="2" type="ORF">SAMN05421881_10134</name>
</gene>